<evidence type="ECO:0000313" key="2">
    <source>
        <dbReference type="EMBL" id="KAK0448474.1"/>
    </source>
</evidence>
<proteinExistence type="predicted"/>
<evidence type="ECO:0000256" key="1">
    <source>
        <dbReference type="SAM" id="MobiDB-lite"/>
    </source>
</evidence>
<organism evidence="2 3">
    <name type="scientific">Armillaria tabescens</name>
    <name type="common">Ringless honey mushroom</name>
    <name type="synonym">Agaricus tabescens</name>
    <dbReference type="NCBI Taxonomy" id="1929756"/>
    <lineage>
        <taxon>Eukaryota</taxon>
        <taxon>Fungi</taxon>
        <taxon>Dikarya</taxon>
        <taxon>Basidiomycota</taxon>
        <taxon>Agaricomycotina</taxon>
        <taxon>Agaricomycetes</taxon>
        <taxon>Agaricomycetidae</taxon>
        <taxon>Agaricales</taxon>
        <taxon>Marasmiineae</taxon>
        <taxon>Physalacriaceae</taxon>
        <taxon>Desarmillaria</taxon>
    </lineage>
</organism>
<accession>A0AA39MWC1</accession>
<dbReference type="GeneID" id="85351467"/>
<feature type="region of interest" description="Disordered" evidence="1">
    <location>
        <begin position="1"/>
        <end position="37"/>
    </location>
</feature>
<dbReference type="Proteomes" id="UP001175211">
    <property type="component" value="Unassembled WGS sequence"/>
</dbReference>
<gene>
    <name evidence="2" type="ORF">EV420DRAFT_1275698</name>
</gene>
<sequence>MDDPHAHPSSSRAHVSGCSTTTKKSHKKKKREITNGLNAEPIATLTVPPVDGPNVAIRDPKYIGSYNWVDSPSPTILVPGSPRIWRNKPTPFTIRHDTGNHFCDQNGYRLPSTPLLPILVAVDKMVVRSDVSPISIDWPSVDYITDRNGLRKLLEWVSGKKQSFRIDLQLAGKKTVLCNRWEPQSRLKVFDGYGYNFEDAVTSAAPGCERSSGGHHRVITYDLCGLTMVVRFEVDACHVPHDAPSTSTDFLSAQLASMALSKSTTSTHTVDQRTSLTVISTGKPIPNESVIELTTRKGNDSGIRLRNKYPQLYFSQTPELIIGLHHNGRFTDVQRKTMESLTSLEDSLQRRLGALGQALSDIQDLVVQSGTEGRLSLVGRDKELLVFERVSTASCLPETYLKRFVASG</sequence>
<comment type="caution">
    <text evidence="2">The sequence shown here is derived from an EMBL/GenBank/DDBJ whole genome shotgun (WGS) entry which is preliminary data.</text>
</comment>
<protein>
    <recommendedName>
        <fullName evidence="4">Geranylgeranyl pyrophosphate synthetase</fullName>
    </recommendedName>
</protein>
<evidence type="ECO:0008006" key="4">
    <source>
        <dbReference type="Google" id="ProtNLM"/>
    </source>
</evidence>
<name>A0AA39MWC1_ARMTA</name>
<keyword evidence="3" id="KW-1185">Reference proteome</keyword>
<dbReference type="PANTHER" id="PTHR35179">
    <property type="entry name" value="PROTEIN CBG02620"/>
    <property type="match status" value="1"/>
</dbReference>
<dbReference type="RefSeq" id="XP_060326579.1">
    <property type="nucleotide sequence ID" value="XM_060467919.1"/>
</dbReference>
<dbReference type="EMBL" id="JAUEPS010000041">
    <property type="protein sequence ID" value="KAK0448474.1"/>
    <property type="molecule type" value="Genomic_DNA"/>
</dbReference>
<dbReference type="PANTHER" id="PTHR35179:SF2">
    <property type="entry name" value="START DOMAIN-CONTAINING PROTEIN"/>
    <property type="match status" value="1"/>
</dbReference>
<dbReference type="AlphaFoldDB" id="A0AA39MWC1"/>
<evidence type="ECO:0000313" key="3">
    <source>
        <dbReference type="Proteomes" id="UP001175211"/>
    </source>
</evidence>
<reference evidence="2" key="1">
    <citation type="submission" date="2023-06" db="EMBL/GenBank/DDBJ databases">
        <authorList>
            <consortium name="Lawrence Berkeley National Laboratory"/>
            <person name="Ahrendt S."/>
            <person name="Sahu N."/>
            <person name="Indic B."/>
            <person name="Wong-Bajracharya J."/>
            <person name="Merenyi Z."/>
            <person name="Ke H.-M."/>
            <person name="Monk M."/>
            <person name="Kocsube S."/>
            <person name="Drula E."/>
            <person name="Lipzen A."/>
            <person name="Balint B."/>
            <person name="Henrissat B."/>
            <person name="Andreopoulos B."/>
            <person name="Martin F.M."/>
            <person name="Harder C.B."/>
            <person name="Rigling D."/>
            <person name="Ford K.L."/>
            <person name="Foster G.D."/>
            <person name="Pangilinan J."/>
            <person name="Papanicolaou A."/>
            <person name="Barry K."/>
            <person name="LaButti K."/>
            <person name="Viragh M."/>
            <person name="Koriabine M."/>
            <person name="Yan M."/>
            <person name="Riley R."/>
            <person name="Champramary S."/>
            <person name="Plett K.L."/>
            <person name="Tsai I.J."/>
            <person name="Slot J."/>
            <person name="Sipos G."/>
            <person name="Plett J."/>
            <person name="Nagy L.G."/>
            <person name="Grigoriev I.V."/>
        </authorList>
    </citation>
    <scope>NUCLEOTIDE SEQUENCE</scope>
    <source>
        <strain evidence="2">CCBAS 213</strain>
    </source>
</reference>